<dbReference type="Pfam" id="PF00890">
    <property type="entry name" value="FAD_binding_2"/>
    <property type="match status" value="1"/>
</dbReference>
<dbReference type="Gene3D" id="3.90.700.10">
    <property type="entry name" value="Succinate dehydrogenase/fumarate reductase flavoprotein, catalytic domain"/>
    <property type="match status" value="1"/>
</dbReference>
<organism evidence="6 7">
    <name type="scientific">Secundilactobacillus similis DSM 23365 = JCM 2765</name>
    <dbReference type="NCBI Taxonomy" id="1423804"/>
    <lineage>
        <taxon>Bacteria</taxon>
        <taxon>Bacillati</taxon>
        <taxon>Bacillota</taxon>
        <taxon>Bacilli</taxon>
        <taxon>Lactobacillales</taxon>
        <taxon>Lactobacillaceae</taxon>
        <taxon>Secundilactobacillus</taxon>
    </lineage>
</organism>
<dbReference type="Gene3D" id="3.50.50.60">
    <property type="entry name" value="FAD/NAD(P)-binding domain"/>
    <property type="match status" value="1"/>
</dbReference>
<reference evidence="6 7" key="1">
    <citation type="journal article" date="2015" name="Genome Announc.">
        <title>Expanding the biotechnology potential of lactobacilli through comparative genomics of 213 strains and associated genera.</title>
        <authorList>
            <person name="Sun Z."/>
            <person name="Harris H.M."/>
            <person name="McCann A."/>
            <person name="Guo C."/>
            <person name="Argimon S."/>
            <person name="Zhang W."/>
            <person name="Yang X."/>
            <person name="Jeffery I.B."/>
            <person name="Cooney J.C."/>
            <person name="Kagawa T.F."/>
            <person name="Liu W."/>
            <person name="Song Y."/>
            <person name="Salvetti E."/>
            <person name="Wrobel A."/>
            <person name="Rasinkangas P."/>
            <person name="Parkhill J."/>
            <person name="Rea M.C."/>
            <person name="O'Sullivan O."/>
            <person name="Ritari J."/>
            <person name="Douillard F.P."/>
            <person name="Paul Ross R."/>
            <person name="Yang R."/>
            <person name="Briner A.E."/>
            <person name="Felis G.E."/>
            <person name="de Vos W.M."/>
            <person name="Barrangou R."/>
            <person name="Klaenhammer T.R."/>
            <person name="Caufield P.W."/>
            <person name="Cui Y."/>
            <person name="Zhang H."/>
            <person name="O'Toole P.W."/>
        </authorList>
    </citation>
    <scope>NUCLEOTIDE SEQUENCE [LARGE SCALE GENOMIC DNA]</scope>
    <source>
        <strain evidence="6 7">DSM 23365</strain>
    </source>
</reference>
<dbReference type="InterPro" id="IPR027477">
    <property type="entry name" value="Succ_DH/fumarate_Rdtase_cat_sf"/>
</dbReference>
<dbReference type="GO" id="GO:0033765">
    <property type="term" value="F:steroid dehydrogenase activity, acting on the CH-CH group of donors"/>
    <property type="evidence" value="ECO:0007669"/>
    <property type="project" value="UniProtKB-ARBA"/>
</dbReference>
<dbReference type="PANTHER" id="PTHR43400:SF10">
    <property type="entry name" value="3-OXOSTEROID 1-DEHYDROGENASE"/>
    <property type="match status" value="1"/>
</dbReference>
<keyword evidence="4" id="KW-0560">Oxidoreductase</keyword>
<evidence type="ECO:0000259" key="5">
    <source>
        <dbReference type="Pfam" id="PF00890"/>
    </source>
</evidence>
<dbReference type="PANTHER" id="PTHR43400">
    <property type="entry name" value="FUMARATE REDUCTASE"/>
    <property type="match status" value="1"/>
</dbReference>
<evidence type="ECO:0000256" key="4">
    <source>
        <dbReference type="ARBA" id="ARBA00023002"/>
    </source>
</evidence>
<gene>
    <name evidence="6" type="ORF">FD14_GL000404</name>
</gene>
<accession>A0A0R2F9E3</accession>
<dbReference type="InterPro" id="IPR003953">
    <property type="entry name" value="FAD-dep_OxRdtase_2_FAD-bd"/>
</dbReference>
<dbReference type="AlphaFoldDB" id="A0A0R2F9E3"/>
<dbReference type="SUPFAM" id="SSF51905">
    <property type="entry name" value="FAD/NAD(P)-binding domain"/>
    <property type="match status" value="1"/>
</dbReference>
<comment type="caution">
    <text evidence="6">The sequence shown here is derived from an EMBL/GenBank/DDBJ whole genome shotgun (WGS) entry which is preliminary data.</text>
</comment>
<dbReference type="PATRIC" id="fig|1423804.4.peg.441"/>
<dbReference type="EMBL" id="AYZM01000079">
    <property type="protein sequence ID" value="KRN24936.1"/>
    <property type="molecule type" value="Genomic_DNA"/>
</dbReference>
<evidence type="ECO:0000256" key="3">
    <source>
        <dbReference type="ARBA" id="ARBA00022827"/>
    </source>
</evidence>
<evidence type="ECO:0000256" key="1">
    <source>
        <dbReference type="ARBA" id="ARBA00001974"/>
    </source>
</evidence>
<keyword evidence="2" id="KW-0285">Flavoprotein</keyword>
<dbReference type="GO" id="GO:0008202">
    <property type="term" value="P:steroid metabolic process"/>
    <property type="evidence" value="ECO:0007669"/>
    <property type="project" value="UniProtKB-ARBA"/>
</dbReference>
<feature type="domain" description="FAD-dependent oxidoreductase 2 FAD-binding" evidence="5">
    <location>
        <begin position="10"/>
        <end position="454"/>
    </location>
</feature>
<dbReference type="SUPFAM" id="SSF56425">
    <property type="entry name" value="Succinate dehydrogenase/fumarate reductase flavoprotein, catalytic domain"/>
    <property type="match status" value="1"/>
</dbReference>
<dbReference type="RefSeq" id="WP_057151840.1">
    <property type="nucleotide sequence ID" value="NZ_AYZM01000079.1"/>
</dbReference>
<evidence type="ECO:0000313" key="6">
    <source>
        <dbReference type="EMBL" id="KRN24936.1"/>
    </source>
</evidence>
<dbReference type="InterPro" id="IPR050315">
    <property type="entry name" value="FAD-oxidoreductase_2"/>
</dbReference>
<name>A0A0R2F9E3_9LACO</name>
<evidence type="ECO:0000313" key="7">
    <source>
        <dbReference type="Proteomes" id="UP000051442"/>
    </source>
</evidence>
<comment type="cofactor">
    <cofactor evidence="1">
        <name>FAD</name>
        <dbReference type="ChEBI" id="CHEBI:57692"/>
    </cofactor>
</comment>
<sequence>MSFTKQERYDVVVVGTGAAGTSAALEAAQHGASVLLLEKGRHTGGSSNYTEGLFAVDSYLQKEQGIKVSGTDVLKEEVEYSKYKADSRIWRNYVDDSANTVQWLKDQGVKYEGVQAMGAGEATWHIYEGMGQSVLHDALLPQAEKLGVEVRTLTTAIALHQDADGAINGVTIRDEASQETQDVATGAVVLAAGGYLNNPDMMAKLTQYDTSRLIPVSSGKGTGDGLQLGWKAGAKQYGTGMAMLFGGYLKDPDEPSFKFMASQMNTAAGQQPLLWVNEHGERFVDESVVYNFSYAGNALYTQNQVYSILDQGVIDKMAKDGNFMGLGVYVKRGEKMDKLQAEIDGAVAADKPFIFKADTIEALAEKMNVPVDQLTKTITDYNDYCEAGDDKAFGKDTEYLVKVAEGPFYGFKLNVGAFCTMGGLQVTTSNEVLAENGLPVAGLYAAGNDAAGLTGDTYGPNMPGTCVGYAFYSGRNSGKHAAAYAKAGVTA</sequence>
<evidence type="ECO:0000256" key="2">
    <source>
        <dbReference type="ARBA" id="ARBA00022630"/>
    </source>
</evidence>
<dbReference type="PRINTS" id="PR00411">
    <property type="entry name" value="PNDRDTASEI"/>
</dbReference>
<dbReference type="InterPro" id="IPR036188">
    <property type="entry name" value="FAD/NAD-bd_sf"/>
</dbReference>
<dbReference type="Proteomes" id="UP000051442">
    <property type="component" value="Unassembled WGS sequence"/>
</dbReference>
<protein>
    <submittedName>
        <fullName evidence="6">Fumarate reductase</fullName>
    </submittedName>
</protein>
<dbReference type="STRING" id="1423804.FD14_GL000404"/>
<proteinExistence type="predicted"/>
<keyword evidence="3" id="KW-0274">FAD</keyword>
<keyword evidence="7" id="KW-1185">Reference proteome</keyword>
<dbReference type="OrthoDB" id="9806724at2"/>